<evidence type="ECO:0000256" key="5">
    <source>
        <dbReference type="ARBA" id="ARBA00022898"/>
    </source>
</evidence>
<dbReference type="PROSITE" id="PS00105">
    <property type="entry name" value="AA_TRANSFER_CLASS_1"/>
    <property type="match status" value="1"/>
</dbReference>
<accession>A0ABV6CH58</accession>
<gene>
    <name evidence="9" type="ORF">ACFFIZ_07055</name>
</gene>
<comment type="caution">
    <text evidence="9">The sequence shown here is derived from an EMBL/GenBank/DDBJ whole genome shotgun (WGS) entry which is preliminary data.</text>
</comment>
<evidence type="ECO:0000256" key="3">
    <source>
        <dbReference type="ARBA" id="ARBA00022576"/>
    </source>
</evidence>
<dbReference type="InterPro" id="IPR015422">
    <property type="entry name" value="PyrdxlP-dep_Trfase_small"/>
</dbReference>
<keyword evidence="10" id="KW-1185">Reference proteome</keyword>
<evidence type="ECO:0000256" key="4">
    <source>
        <dbReference type="ARBA" id="ARBA00022679"/>
    </source>
</evidence>
<dbReference type="Gene3D" id="3.40.640.10">
    <property type="entry name" value="Type I PLP-dependent aspartate aminotransferase-like (Major domain)"/>
    <property type="match status" value="1"/>
</dbReference>
<feature type="domain" description="Aminotransferase class I/classII large" evidence="8">
    <location>
        <begin position="32"/>
        <end position="390"/>
    </location>
</feature>
<dbReference type="InterPro" id="IPR004839">
    <property type="entry name" value="Aminotransferase_I/II_large"/>
</dbReference>
<sequence>MAFLSDRLSRIKPSPTIAMTTRAAELRAQGRDIISLSAGEPDFDTPEHVREAAKAAIDAGHTRYTAVDGTPLLKRAIAAKFARENGLDFTPSQITVGTGGKQILFNALMATLDAGDEVIVPAPYWVSYPDMVLLAGGEPVIVECPQDQGFRLTPDALEAAITPRTKWLILNSPSNPSGAGYDRAQMRAICDVLLRHPQVWVLADDIYEHIVFDNFRFCTPAEVEPRLRDRVLTMNGVSKAYAMTGWRIGYGAAPEPLIKAMAKLQSQSTSNPCSVSQYAAEAALEGPQDYVRDSRAVFQRRRDLVVAGLNACPGLDCPVPQGAFYVYPSMAGLIGQTSSGGTLIDSDEAFANALLDEEGVAVVFGAAFGLSPHFRISYATSDEILIDAVSRIRRFCEGCN</sequence>
<proteinExistence type="inferred from homology"/>
<dbReference type="InterPro" id="IPR015424">
    <property type="entry name" value="PyrdxlP-dep_Trfase"/>
</dbReference>
<evidence type="ECO:0000313" key="9">
    <source>
        <dbReference type="EMBL" id="MFC0200084.1"/>
    </source>
</evidence>
<protein>
    <recommendedName>
        <fullName evidence="7">Aminotransferase</fullName>
        <ecNumber evidence="7">2.6.1.-</ecNumber>
    </recommendedName>
</protein>
<name>A0ABV6CH58_9RHOB</name>
<dbReference type="PANTHER" id="PTHR46383:SF1">
    <property type="entry name" value="ASPARTATE AMINOTRANSFERASE"/>
    <property type="match status" value="1"/>
</dbReference>
<evidence type="ECO:0000256" key="1">
    <source>
        <dbReference type="ARBA" id="ARBA00001933"/>
    </source>
</evidence>
<dbReference type="Gene3D" id="3.90.1150.10">
    <property type="entry name" value="Aspartate Aminotransferase, domain 1"/>
    <property type="match status" value="1"/>
</dbReference>
<dbReference type="InterPro" id="IPR004838">
    <property type="entry name" value="NHTrfase_class1_PyrdxlP-BS"/>
</dbReference>
<dbReference type="InterPro" id="IPR015421">
    <property type="entry name" value="PyrdxlP-dep_Trfase_major"/>
</dbReference>
<evidence type="ECO:0000313" key="10">
    <source>
        <dbReference type="Proteomes" id="UP001589795"/>
    </source>
</evidence>
<dbReference type="EC" id="2.6.1.-" evidence="7"/>
<dbReference type="RefSeq" id="WP_265506618.1">
    <property type="nucleotide sequence ID" value="NZ_JAOTBE010000015.1"/>
</dbReference>
<comment type="catalytic activity">
    <reaction evidence="6">
        <text>L-aspartate + 2-oxoglutarate = oxaloacetate + L-glutamate</text>
        <dbReference type="Rhea" id="RHEA:21824"/>
        <dbReference type="ChEBI" id="CHEBI:16452"/>
        <dbReference type="ChEBI" id="CHEBI:16810"/>
        <dbReference type="ChEBI" id="CHEBI:29985"/>
        <dbReference type="ChEBI" id="CHEBI:29991"/>
        <dbReference type="EC" id="2.6.1.1"/>
    </reaction>
</comment>
<comment type="similarity">
    <text evidence="2 7">Belongs to the class-I pyridoxal-phosphate-dependent aminotransferase family.</text>
</comment>
<dbReference type="SUPFAM" id="SSF53383">
    <property type="entry name" value="PLP-dependent transferases"/>
    <property type="match status" value="1"/>
</dbReference>
<keyword evidence="5" id="KW-0663">Pyridoxal phosphate</keyword>
<evidence type="ECO:0000256" key="7">
    <source>
        <dbReference type="RuleBase" id="RU000481"/>
    </source>
</evidence>
<organism evidence="9 10">
    <name type="scientific">Paracoccus rhizosphaerae</name>
    <dbReference type="NCBI Taxonomy" id="1133347"/>
    <lineage>
        <taxon>Bacteria</taxon>
        <taxon>Pseudomonadati</taxon>
        <taxon>Pseudomonadota</taxon>
        <taxon>Alphaproteobacteria</taxon>
        <taxon>Rhodobacterales</taxon>
        <taxon>Paracoccaceae</taxon>
        <taxon>Paracoccus</taxon>
    </lineage>
</organism>
<evidence type="ECO:0000259" key="8">
    <source>
        <dbReference type="Pfam" id="PF00155"/>
    </source>
</evidence>
<dbReference type="Pfam" id="PF00155">
    <property type="entry name" value="Aminotran_1_2"/>
    <property type="match status" value="1"/>
</dbReference>
<evidence type="ECO:0000256" key="2">
    <source>
        <dbReference type="ARBA" id="ARBA00007441"/>
    </source>
</evidence>
<dbReference type="CDD" id="cd00609">
    <property type="entry name" value="AAT_like"/>
    <property type="match status" value="1"/>
</dbReference>
<keyword evidence="4 7" id="KW-0808">Transferase</keyword>
<reference evidence="9 10" key="1">
    <citation type="submission" date="2024-09" db="EMBL/GenBank/DDBJ databases">
        <authorList>
            <person name="Sun Q."/>
            <person name="Mori K."/>
        </authorList>
    </citation>
    <scope>NUCLEOTIDE SEQUENCE [LARGE SCALE GENOMIC DNA]</scope>
    <source>
        <strain evidence="9 10">CCM 7904</strain>
    </source>
</reference>
<dbReference type="InterPro" id="IPR050596">
    <property type="entry name" value="AspAT/PAT-like"/>
</dbReference>
<evidence type="ECO:0000256" key="6">
    <source>
        <dbReference type="ARBA" id="ARBA00049185"/>
    </source>
</evidence>
<comment type="cofactor">
    <cofactor evidence="1 7">
        <name>pyridoxal 5'-phosphate</name>
        <dbReference type="ChEBI" id="CHEBI:597326"/>
    </cofactor>
</comment>
<dbReference type="GO" id="GO:0008483">
    <property type="term" value="F:transaminase activity"/>
    <property type="evidence" value="ECO:0007669"/>
    <property type="project" value="UniProtKB-KW"/>
</dbReference>
<dbReference type="Proteomes" id="UP001589795">
    <property type="component" value="Unassembled WGS sequence"/>
</dbReference>
<dbReference type="PANTHER" id="PTHR46383">
    <property type="entry name" value="ASPARTATE AMINOTRANSFERASE"/>
    <property type="match status" value="1"/>
</dbReference>
<keyword evidence="3 7" id="KW-0032">Aminotransferase</keyword>
<dbReference type="EMBL" id="JBHLWQ010000059">
    <property type="protein sequence ID" value="MFC0200084.1"/>
    <property type="molecule type" value="Genomic_DNA"/>
</dbReference>